<feature type="compositionally biased region" description="Basic residues" evidence="2">
    <location>
        <begin position="375"/>
        <end position="401"/>
    </location>
</feature>
<keyword evidence="5" id="KW-1185">Reference proteome</keyword>
<dbReference type="AlphaFoldDB" id="A0A2R6WNF1"/>
<protein>
    <recommendedName>
        <fullName evidence="3">OTU domain-containing protein</fullName>
    </recommendedName>
</protein>
<dbReference type="Gene3D" id="3.90.70.80">
    <property type="match status" value="1"/>
</dbReference>
<evidence type="ECO:0000256" key="1">
    <source>
        <dbReference type="ARBA" id="ARBA00010407"/>
    </source>
</evidence>
<evidence type="ECO:0000256" key="2">
    <source>
        <dbReference type="SAM" id="MobiDB-lite"/>
    </source>
</evidence>
<feature type="compositionally biased region" description="Low complexity" evidence="2">
    <location>
        <begin position="418"/>
        <end position="466"/>
    </location>
</feature>
<sequence>MQTTNQVRFDSDLVRWGLHLLDGGGSLFPPSSGNNTASQTSNPSYESSTTSNYYNYANEGATGRESEDPGYGTAGVYQDSGLSNHFQSLGVEEEDTMAPRRAGTPDYEEYQHGSDDEFNLAIALSKSELAYDREVRRRLVGTFTLDHSPKVNTAFPTIDQEKVGHRELKNRLRQFGLKERQIMGDGNCQFRAVSDQLFRSQDYHKYVRKCVIDQLNAKPDLYRNFVPGDYNEYVKKMAKLAEWGDHVTIQAAADCFGVTIFIMTSYMDGSGCHKILPRPQDGVHISERALFLIYWSEVHYNSLDLEGDVPFAPLKDRISRPKYKTKQDKTKQAKQVKKTPKKRGEKRTKQVRKSKKPSEPSDSPSLVLLSPRKPVSTRKRKKPAVSTRKKPAVSTRKRKKPAVATRKNNSTESEYSDRSSGGSSSESEYSDSYSGGSSAESEYSDSYYGGSSAESEDSNSSSGGSSRRTETESDEEDDVRTQKRKKPAVSTRKRKKPAVATRNKKKPAKRRKT</sequence>
<accession>A0A2R6WNF1</accession>
<evidence type="ECO:0000313" key="4">
    <source>
        <dbReference type="EMBL" id="PTQ35362.1"/>
    </source>
</evidence>
<dbReference type="InterPro" id="IPR003323">
    <property type="entry name" value="OTU_dom"/>
</dbReference>
<dbReference type="PROSITE" id="PS50802">
    <property type="entry name" value="OTU"/>
    <property type="match status" value="1"/>
</dbReference>
<dbReference type="PANTHER" id="PTHR12419:SF111">
    <property type="entry name" value="OVARIAN TUMOR DOMAIN-CONTAINING DEUBIQUITINATING ENZYME 9"/>
    <property type="match status" value="1"/>
</dbReference>
<dbReference type="EMBL" id="KZ772744">
    <property type="protein sequence ID" value="PTQ35362.1"/>
    <property type="molecule type" value="Genomic_DNA"/>
</dbReference>
<feature type="compositionally biased region" description="Basic residues" evidence="2">
    <location>
        <begin position="332"/>
        <end position="355"/>
    </location>
</feature>
<feature type="compositionally biased region" description="Basic and acidic residues" evidence="2">
    <location>
        <begin position="320"/>
        <end position="331"/>
    </location>
</feature>
<dbReference type="Pfam" id="PF02338">
    <property type="entry name" value="OTU"/>
    <property type="match status" value="1"/>
</dbReference>
<feature type="compositionally biased region" description="Polar residues" evidence="2">
    <location>
        <begin position="29"/>
        <end position="39"/>
    </location>
</feature>
<feature type="region of interest" description="Disordered" evidence="2">
    <location>
        <begin position="320"/>
        <end position="513"/>
    </location>
</feature>
<dbReference type="Proteomes" id="UP000244005">
    <property type="component" value="Unassembled WGS sequence"/>
</dbReference>
<evidence type="ECO:0000259" key="3">
    <source>
        <dbReference type="PROSITE" id="PS50802"/>
    </source>
</evidence>
<feature type="compositionally biased region" description="Basic residues" evidence="2">
    <location>
        <begin position="482"/>
        <end position="513"/>
    </location>
</feature>
<dbReference type="EMBL" id="KZ772744">
    <property type="protein sequence ID" value="PTQ35361.1"/>
    <property type="molecule type" value="Genomic_DNA"/>
</dbReference>
<dbReference type="SUPFAM" id="SSF54001">
    <property type="entry name" value="Cysteine proteinases"/>
    <property type="match status" value="1"/>
</dbReference>
<feature type="compositionally biased region" description="Low complexity" evidence="2">
    <location>
        <begin position="40"/>
        <end position="58"/>
    </location>
</feature>
<feature type="compositionally biased region" description="Low complexity" evidence="2">
    <location>
        <begin position="360"/>
        <end position="371"/>
    </location>
</feature>
<dbReference type="Gramene" id="Mp2g22320.1">
    <property type="protein sequence ID" value="Mp2g22320.1.cds"/>
    <property type="gene ID" value="Mp2g22320"/>
</dbReference>
<dbReference type="CDD" id="cd22751">
    <property type="entry name" value="OTU_plant_OTU9-like"/>
    <property type="match status" value="1"/>
</dbReference>
<reference evidence="4" key="2">
    <citation type="submission" date="2017-12" db="EMBL/GenBank/DDBJ databases">
        <title>WGS assembly of Marchantia polymorpha.</title>
        <authorList>
            <person name="Bowman J.L."/>
            <person name="Kohchi T."/>
            <person name="Yamato K.T."/>
            <person name="Jenkins J."/>
            <person name="Shu S."/>
            <person name="Ishizaki K."/>
            <person name="Yamaoka S."/>
            <person name="Nishihama R."/>
            <person name="Nakamura Y."/>
            <person name="Berger F."/>
            <person name="Adam C."/>
            <person name="Aki S.S."/>
            <person name="Althoff F."/>
            <person name="Araki T."/>
            <person name="Arteaga-Vazquez M.A."/>
            <person name="Balasubrmanian S."/>
            <person name="Bauer D."/>
            <person name="Boehm C.R."/>
            <person name="Briginshaw L."/>
            <person name="Caballero-Perez J."/>
            <person name="Catarino B."/>
            <person name="Chen F."/>
            <person name="Chiyoda S."/>
            <person name="Chovatia M."/>
            <person name="Davies K.M."/>
            <person name="Delmans M."/>
            <person name="Demura T."/>
            <person name="Dierschke T."/>
            <person name="Dolan L."/>
            <person name="Dorantes-Acosta A.E."/>
            <person name="Eklund D.M."/>
            <person name="Florent S.N."/>
            <person name="Flores-Sandoval E."/>
            <person name="Fujiyama A."/>
            <person name="Fukuzawa H."/>
            <person name="Galik B."/>
            <person name="Grimanelli D."/>
            <person name="Grimwood J."/>
            <person name="Grossniklaus U."/>
            <person name="Hamada T."/>
            <person name="Haseloff J."/>
            <person name="Hetherington A.J."/>
            <person name="Higo A."/>
            <person name="Hirakawa Y."/>
            <person name="Hundley H.N."/>
            <person name="Ikeda Y."/>
            <person name="Inoue K."/>
            <person name="Inoue S."/>
            <person name="Ishida S."/>
            <person name="Jia Q."/>
            <person name="Kakita M."/>
            <person name="Kanazawa T."/>
            <person name="Kawai Y."/>
            <person name="Kawashima T."/>
            <person name="Kennedy M."/>
            <person name="Kinose K."/>
            <person name="Kinoshita T."/>
            <person name="Kohara Y."/>
            <person name="Koide E."/>
            <person name="Komatsu K."/>
            <person name="Kopischke S."/>
            <person name="Kubo M."/>
            <person name="Kyozuka J."/>
            <person name="Lagercrantz U."/>
            <person name="Lin S.S."/>
            <person name="Lindquist E."/>
            <person name="Lipzen A.M."/>
            <person name="Lu C."/>
            <person name="Luna E.D."/>
            <person name="Martienssen R.A."/>
            <person name="Minamino N."/>
            <person name="Mizutani M."/>
            <person name="Mizutani M."/>
            <person name="Mochizuki N."/>
            <person name="Monte I."/>
            <person name="Mosher R."/>
            <person name="Nagasaki H."/>
            <person name="Nakagami H."/>
            <person name="Naramoto S."/>
            <person name="Nishitani K."/>
            <person name="Ohtani M."/>
            <person name="Okamoto T."/>
            <person name="Okumura M."/>
            <person name="Phillips J."/>
            <person name="Pollak B."/>
            <person name="Reinders A."/>
            <person name="Roevekamp M."/>
            <person name="Sano R."/>
            <person name="Sawa S."/>
            <person name="Schmid M.W."/>
            <person name="Shirakawa M."/>
            <person name="Solano R."/>
            <person name="Spunde A."/>
            <person name="Suetsugu N."/>
            <person name="Sugano S."/>
            <person name="Sugiyama A."/>
            <person name="Sun R."/>
            <person name="Suzuki Y."/>
            <person name="Takenaka M."/>
            <person name="Takezawa D."/>
            <person name="Tomogane H."/>
            <person name="Tsuzuki M."/>
            <person name="Ueda T."/>
            <person name="Umeda M."/>
            <person name="Ward J.M."/>
            <person name="Watanabe Y."/>
            <person name="Yazaki K."/>
            <person name="Yokoyama R."/>
            <person name="Yoshitake Y."/>
            <person name="Yotsui I."/>
            <person name="Zachgo S."/>
            <person name="Schmutz J."/>
        </authorList>
    </citation>
    <scope>NUCLEOTIDE SEQUENCE [LARGE SCALE GENOMIC DNA]</scope>
    <source>
        <strain evidence="4">Tak-1</strain>
    </source>
</reference>
<dbReference type="PANTHER" id="PTHR12419">
    <property type="entry name" value="OTU DOMAIN CONTAINING PROTEIN"/>
    <property type="match status" value="1"/>
</dbReference>
<feature type="region of interest" description="Disordered" evidence="2">
    <location>
        <begin position="27"/>
        <end position="79"/>
    </location>
</feature>
<dbReference type="InterPro" id="IPR038765">
    <property type="entry name" value="Papain-like_cys_pep_sf"/>
</dbReference>
<evidence type="ECO:0000313" key="5">
    <source>
        <dbReference type="Proteomes" id="UP000244005"/>
    </source>
</evidence>
<proteinExistence type="inferred from homology"/>
<dbReference type="GO" id="GO:0004843">
    <property type="term" value="F:cysteine-type deubiquitinase activity"/>
    <property type="evidence" value="ECO:0000318"/>
    <property type="project" value="GO_Central"/>
</dbReference>
<gene>
    <name evidence="4" type="ORF">MARPO_0072s0095</name>
</gene>
<name>A0A2R6WNF1_MARPO</name>
<dbReference type="OrthoDB" id="415023at2759"/>
<feature type="region of interest" description="Disordered" evidence="2">
    <location>
        <begin position="91"/>
        <end position="112"/>
    </location>
</feature>
<organism evidence="4 5">
    <name type="scientific">Marchantia polymorpha</name>
    <name type="common">Common liverwort</name>
    <name type="synonym">Marchantia aquatica</name>
    <dbReference type="NCBI Taxonomy" id="3197"/>
    <lineage>
        <taxon>Eukaryota</taxon>
        <taxon>Viridiplantae</taxon>
        <taxon>Streptophyta</taxon>
        <taxon>Embryophyta</taxon>
        <taxon>Marchantiophyta</taxon>
        <taxon>Marchantiopsida</taxon>
        <taxon>Marchantiidae</taxon>
        <taxon>Marchantiales</taxon>
        <taxon>Marchantiaceae</taxon>
        <taxon>Marchantia</taxon>
    </lineage>
</organism>
<feature type="domain" description="OTU" evidence="3">
    <location>
        <begin position="177"/>
        <end position="306"/>
    </location>
</feature>
<dbReference type="InterPro" id="IPR050704">
    <property type="entry name" value="Peptidase_C85-like"/>
</dbReference>
<comment type="similarity">
    <text evidence="1">Belongs to the peptidase C85 family.</text>
</comment>
<reference evidence="5" key="1">
    <citation type="journal article" date="2017" name="Cell">
        <title>Insights into land plant evolution garnered from the Marchantia polymorpha genome.</title>
        <authorList>
            <person name="Bowman J.L."/>
            <person name="Kohchi T."/>
            <person name="Yamato K.T."/>
            <person name="Jenkins J."/>
            <person name="Shu S."/>
            <person name="Ishizaki K."/>
            <person name="Yamaoka S."/>
            <person name="Nishihama R."/>
            <person name="Nakamura Y."/>
            <person name="Berger F."/>
            <person name="Adam C."/>
            <person name="Aki S.S."/>
            <person name="Althoff F."/>
            <person name="Araki T."/>
            <person name="Arteaga-Vazquez M.A."/>
            <person name="Balasubrmanian S."/>
            <person name="Barry K."/>
            <person name="Bauer D."/>
            <person name="Boehm C.R."/>
            <person name="Briginshaw L."/>
            <person name="Caballero-Perez J."/>
            <person name="Catarino B."/>
            <person name="Chen F."/>
            <person name="Chiyoda S."/>
            <person name="Chovatia M."/>
            <person name="Davies K.M."/>
            <person name="Delmans M."/>
            <person name="Demura T."/>
            <person name="Dierschke T."/>
            <person name="Dolan L."/>
            <person name="Dorantes-Acosta A.E."/>
            <person name="Eklund D.M."/>
            <person name="Florent S.N."/>
            <person name="Flores-Sandoval E."/>
            <person name="Fujiyama A."/>
            <person name="Fukuzawa H."/>
            <person name="Galik B."/>
            <person name="Grimanelli D."/>
            <person name="Grimwood J."/>
            <person name="Grossniklaus U."/>
            <person name="Hamada T."/>
            <person name="Haseloff J."/>
            <person name="Hetherington A.J."/>
            <person name="Higo A."/>
            <person name="Hirakawa Y."/>
            <person name="Hundley H.N."/>
            <person name="Ikeda Y."/>
            <person name="Inoue K."/>
            <person name="Inoue S.I."/>
            <person name="Ishida S."/>
            <person name="Jia Q."/>
            <person name="Kakita M."/>
            <person name="Kanazawa T."/>
            <person name="Kawai Y."/>
            <person name="Kawashima T."/>
            <person name="Kennedy M."/>
            <person name="Kinose K."/>
            <person name="Kinoshita T."/>
            <person name="Kohara Y."/>
            <person name="Koide E."/>
            <person name="Komatsu K."/>
            <person name="Kopischke S."/>
            <person name="Kubo M."/>
            <person name="Kyozuka J."/>
            <person name="Lagercrantz U."/>
            <person name="Lin S.S."/>
            <person name="Lindquist E."/>
            <person name="Lipzen A.M."/>
            <person name="Lu C.W."/>
            <person name="De Luna E."/>
            <person name="Martienssen R.A."/>
            <person name="Minamino N."/>
            <person name="Mizutani M."/>
            <person name="Mizutani M."/>
            <person name="Mochizuki N."/>
            <person name="Monte I."/>
            <person name="Mosher R."/>
            <person name="Nagasaki H."/>
            <person name="Nakagami H."/>
            <person name="Naramoto S."/>
            <person name="Nishitani K."/>
            <person name="Ohtani M."/>
            <person name="Okamoto T."/>
            <person name="Okumura M."/>
            <person name="Phillips J."/>
            <person name="Pollak B."/>
            <person name="Reinders A."/>
            <person name="Rovekamp M."/>
            <person name="Sano R."/>
            <person name="Sawa S."/>
            <person name="Schmid M.W."/>
            <person name="Shirakawa M."/>
            <person name="Solano R."/>
            <person name="Spunde A."/>
            <person name="Suetsugu N."/>
            <person name="Sugano S."/>
            <person name="Sugiyama A."/>
            <person name="Sun R."/>
            <person name="Suzuki Y."/>
            <person name="Takenaka M."/>
            <person name="Takezawa D."/>
            <person name="Tomogane H."/>
            <person name="Tsuzuki M."/>
            <person name="Ueda T."/>
            <person name="Umeda M."/>
            <person name="Ward J.M."/>
            <person name="Watanabe Y."/>
            <person name="Yazaki K."/>
            <person name="Yokoyama R."/>
            <person name="Yoshitake Y."/>
            <person name="Yotsui I."/>
            <person name="Zachgo S."/>
            <person name="Schmutz J."/>
        </authorList>
    </citation>
    <scope>NUCLEOTIDE SEQUENCE [LARGE SCALE GENOMIC DNA]</scope>
    <source>
        <strain evidence="5">Tak-1</strain>
    </source>
</reference>